<evidence type="ECO:0000256" key="2">
    <source>
        <dbReference type="ARBA" id="ARBA00022741"/>
    </source>
</evidence>
<dbReference type="InterPro" id="IPR013126">
    <property type="entry name" value="Hsp_70_fam"/>
</dbReference>
<keyword evidence="7" id="KW-1185">Reference proteome</keyword>
<dbReference type="InterPro" id="IPR043129">
    <property type="entry name" value="ATPase_NBD"/>
</dbReference>
<proteinExistence type="inferred from homology"/>
<dbReference type="InterPro" id="IPR029048">
    <property type="entry name" value="HSP70_C_sf"/>
</dbReference>
<dbReference type="Gene3D" id="3.90.640.10">
    <property type="entry name" value="Actin, Chain A, domain 4"/>
    <property type="match status" value="1"/>
</dbReference>
<sequence>MECIAAGFDVGNLNSHIAIIYRDGRVEIVSNEYGDRKTPTYVTFAGKLRLVGTAAVLQDTITAKSFGNFLPLLGKRVDDVPEDQWKHFNRKITTLNEDERIKIKMEFNNMEWEITPEQLMAMQLIKLKQNSRMHSDNSDISVGISVPCYLTDPERRAVLDAAKVADLRNVTLINHVDALCSYYMVYNKKLPEKNKPVKNVAFVSMGYTGTEVAICGFQKGVVEIQSVEYDANLGGRDFDQAIFEQLTAEFEKTNGVKIDRHSKRAERIRRECANLKVKLSANKVSLPIRVDGLGSGKVLQAQMSREELEKLCEKLVLRFRGVLERCLCSSKLKTVDVIELVGGSSRIPILKEMIYKVFNKRPQSTLNAEEVIARGCAIQSAATLKHFKVEDIKPVCFNLYSISLCWTSSTGEKTIELFPKTYKTSPTRTVRVTFSAGFVLSLRYSQSKLHIGTLKFSTKSKVYQTFRIKLRIDNNGLVVVDCVEKIEDTFQTNSNKDETGYVMIGTSKPNTTTDDSNYMIKSVIVSDEIDDTAGVNVNISVEFTGYREERLREFITTEAEILKIDTVERERLKAKNDLEAYIFVLRNRLREFEDSVEKKELHDLVEQISNWVKESDENTGTEAFEQQQIKLEKKSDLLNKMKQTSQVKMKELKQTIDQYRATLNEIGETKLNPDSLKVLEQLLTDADNWTENRSSTSPTEICEKHETLVRECEKILDSIAQESNKSKDSLTVALPEPTNQGLKENQGTGQEKANRNAEIGQICDQIGELIGELQSQLYGCEDYPATARIRELIETVKLWMEKQSDKATNEDWQQRKNMLHRELEQLITWKSTVNENTPGSITDVQDRIMDYRFVASEHTINFQDALMQFKKTFGLGVRGAQTTFVWTLEAAEHQQSLISDMKQKLRTFQQKSSQMFHDLLKALEQLRNNCKTSVQTQKEIESVMKNSKTHVNFLNKDYRHTIVLLQEYEGWLKQQLTKVTHTSGQVEFDNKGQETNRLQVEKYISGIVRDCEKAQVHTATLQTELESFNKYLESLS</sequence>
<keyword evidence="3" id="KW-0067">ATP-binding</keyword>
<dbReference type="Gene3D" id="3.30.420.40">
    <property type="match status" value="2"/>
</dbReference>
<dbReference type="InterPro" id="IPR018181">
    <property type="entry name" value="Heat_shock_70_CS"/>
</dbReference>
<comment type="similarity">
    <text evidence="1">Belongs to the heat shock protein 70 family.</text>
</comment>
<comment type="caution">
    <text evidence="6">The sequence shown here is derived from an EMBL/GenBank/DDBJ whole genome shotgun (WGS) entry which is preliminary data.</text>
</comment>
<name>A0A8S9YR00_9TREM</name>
<keyword evidence="2" id="KW-0547">Nucleotide-binding</keyword>
<evidence type="ECO:0000256" key="1">
    <source>
        <dbReference type="ARBA" id="ARBA00007381"/>
    </source>
</evidence>
<dbReference type="EMBL" id="JTDE01002415">
    <property type="protein sequence ID" value="KAF7257395.1"/>
    <property type="molecule type" value="Genomic_DNA"/>
</dbReference>
<reference evidence="6" key="1">
    <citation type="submission" date="2019-07" db="EMBL/GenBank/DDBJ databases">
        <title>Annotation for the trematode Paragonimus miyazaki's.</title>
        <authorList>
            <person name="Choi Y.-J."/>
        </authorList>
    </citation>
    <scope>NUCLEOTIDE SEQUENCE</scope>
    <source>
        <strain evidence="6">Japan</strain>
    </source>
</reference>
<dbReference type="Gene3D" id="1.20.1270.10">
    <property type="match status" value="1"/>
</dbReference>
<dbReference type="PRINTS" id="PR00301">
    <property type="entry name" value="HEATSHOCK70"/>
</dbReference>
<dbReference type="Proteomes" id="UP000822476">
    <property type="component" value="Unassembled WGS sequence"/>
</dbReference>
<evidence type="ECO:0000313" key="7">
    <source>
        <dbReference type="Proteomes" id="UP000822476"/>
    </source>
</evidence>
<dbReference type="FunFam" id="3.90.640.10:FF:000003">
    <property type="entry name" value="Molecular chaperone DnaK"/>
    <property type="match status" value="1"/>
</dbReference>
<feature type="compositionally biased region" description="Polar residues" evidence="5">
    <location>
        <begin position="737"/>
        <end position="751"/>
    </location>
</feature>
<dbReference type="AlphaFoldDB" id="A0A8S9YR00"/>
<dbReference type="SUPFAM" id="SSF100934">
    <property type="entry name" value="Heat shock protein 70kD (HSP70), C-terminal subdomain"/>
    <property type="match status" value="1"/>
</dbReference>
<dbReference type="PANTHER" id="PTHR45639:SF28">
    <property type="entry name" value="HEAT SHOCK PROTEIN-LIKE PROTEIN"/>
    <property type="match status" value="1"/>
</dbReference>
<gene>
    <name evidence="6" type="ORF">EG68_09475</name>
</gene>
<evidence type="ECO:0000256" key="5">
    <source>
        <dbReference type="SAM" id="MobiDB-lite"/>
    </source>
</evidence>
<accession>A0A8S9YR00</accession>
<dbReference type="Pfam" id="PF00012">
    <property type="entry name" value="HSP70"/>
    <property type="match status" value="1"/>
</dbReference>
<feature type="coiled-coil region" evidence="4">
    <location>
        <begin position="642"/>
        <end position="669"/>
    </location>
</feature>
<feature type="region of interest" description="Disordered" evidence="5">
    <location>
        <begin position="726"/>
        <end position="754"/>
    </location>
</feature>
<evidence type="ECO:0000256" key="4">
    <source>
        <dbReference type="SAM" id="Coils"/>
    </source>
</evidence>
<dbReference type="OrthoDB" id="6237591at2759"/>
<dbReference type="InterPro" id="IPR029047">
    <property type="entry name" value="HSP70_peptide-bd_sf"/>
</dbReference>
<dbReference type="Gene3D" id="3.30.30.30">
    <property type="match status" value="1"/>
</dbReference>
<dbReference type="PANTHER" id="PTHR45639">
    <property type="entry name" value="HSC70CB, ISOFORM G-RELATED"/>
    <property type="match status" value="1"/>
</dbReference>
<evidence type="ECO:0000313" key="6">
    <source>
        <dbReference type="EMBL" id="KAF7257395.1"/>
    </source>
</evidence>
<dbReference type="GO" id="GO:0005829">
    <property type="term" value="C:cytosol"/>
    <property type="evidence" value="ECO:0007669"/>
    <property type="project" value="TreeGrafter"/>
</dbReference>
<dbReference type="PROSITE" id="PS01036">
    <property type="entry name" value="HSP70_3"/>
    <property type="match status" value="1"/>
</dbReference>
<dbReference type="GO" id="GO:0140662">
    <property type="term" value="F:ATP-dependent protein folding chaperone"/>
    <property type="evidence" value="ECO:0007669"/>
    <property type="project" value="InterPro"/>
</dbReference>
<dbReference type="SUPFAM" id="SSF53067">
    <property type="entry name" value="Actin-like ATPase domain"/>
    <property type="match status" value="2"/>
</dbReference>
<dbReference type="GO" id="GO:0005634">
    <property type="term" value="C:nucleus"/>
    <property type="evidence" value="ECO:0007669"/>
    <property type="project" value="TreeGrafter"/>
</dbReference>
<dbReference type="GO" id="GO:0005524">
    <property type="term" value="F:ATP binding"/>
    <property type="evidence" value="ECO:0007669"/>
    <property type="project" value="UniProtKB-KW"/>
</dbReference>
<protein>
    <submittedName>
        <fullName evidence="6">Uncharacterized protein</fullName>
    </submittedName>
</protein>
<dbReference type="Gene3D" id="2.60.34.10">
    <property type="entry name" value="Substrate Binding Domain Of DNAk, Chain A, domain 1"/>
    <property type="match status" value="1"/>
</dbReference>
<organism evidence="6 7">
    <name type="scientific">Paragonimus skrjabini miyazakii</name>
    <dbReference type="NCBI Taxonomy" id="59628"/>
    <lineage>
        <taxon>Eukaryota</taxon>
        <taxon>Metazoa</taxon>
        <taxon>Spiralia</taxon>
        <taxon>Lophotrochozoa</taxon>
        <taxon>Platyhelminthes</taxon>
        <taxon>Trematoda</taxon>
        <taxon>Digenea</taxon>
        <taxon>Plagiorchiida</taxon>
        <taxon>Troglotremata</taxon>
        <taxon>Troglotrematidae</taxon>
        <taxon>Paragonimus</taxon>
    </lineage>
</organism>
<keyword evidence="4" id="KW-0175">Coiled coil</keyword>
<evidence type="ECO:0000256" key="3">
    <source>
        <dbReference type="ARBA" id="ARBA00022840"/>
    </source>
</evidence>